<protein>
    <submittedName>
        <fullName evidence="5">Extracellular solute-binding protein</fullName>
    </submittedName>
</protein>
<sequence length="429" mass="44308">MRRGIAAAVLATAIAVSASACGSSGSSSGSSSANAGPVTITWWDTSDATNEAPTYKALVAQFEAANPTIKVDYVNVPFATAQTKFTAAASAGKGAPDVLRSDVGWLPGFAQQGYLVPLDGTPASAEKAKFEPQLIQQATYQGKLYGMPEVTDTLALMYNKQLFAKAGITAAPTSWAQLTADAAAVKTKDGVDGFAFNPASYYAMPFLYGEGTDMVDVNAKKLEFNSAAAIKGITTLKNLLAAPGVSKLDTTANGYANIMDAFETGKVASIIQGPWETTNVLKGSAFSSASNLGVAVVPAGSAGKAGAPIGGHNLVAYAGSDAAHQAASEKFIAFMTSAASQETIATKNSTLPTRSDAYTSAVTANPGIADFQPVLSAGVPRPPLVQYSDLYTTFQTDLTKILLNQESVQTGMNNVTIQAQKELTDYAAQ</sequence>
<name>A0A931B336_9ACTN</name>
<dbReference type="EMBL" id="JADPRT010000007">
    <property type="protein sequence ID" value="MBF9070199.1"/>
    <property type="molecule type" value="Genomic_DNA"/>
</dbReference>
<dbReference type="AlphaFoldDB" id="A0A931B336"/>
<evidence type="ECO:0000256" key="2">
    <source>
        <dbReference type="ARBA" id="ARBA00022448"/>
    </source>
</evidence>
<dbReference type="Gene3D" id="3.40.190.10">
    <property type="entry name" value="Periplasmic binding protein-like II"/>
    <property type="match status" value="2"/>
</dbReference>
<organism evidence="5 6">
    <name type="scientific">Streptacidiphilus fuscans</name>
    <dbReference type="NCBI Taxonomy" id="2789292"/>
    <lineage>
        <taxon>Bacteria</taxon>
        <taxon>Bacillati</taxon>
        <taxon>Actinomycetota</taxon>
        <taxon>Actinomycetes</taxon>
        <taxon>Kitasatosporales</taxon>
        <taxon>Streptomycetaceae</taxon>
        <taxon>Streptacidiphilus</taxon>
    </lineage>
</organism>
<evidence type="ECO:0000313" key="6">
    <source>
        <dbReference type="Proteomes" id="UP000657385"/>
    </source>
</evidence>
<dbReference type="Proteomes" id="UP000657385">
    <property type="component" value="Unassembled WGS sequence"/>
</dbReference>
<dbReference type="PANTHER" id="PTHR30061">
    <property type="entry name" value="MALTOSE-BINDING PERIPLASMIC PROTEIN"/>
    <property type="match status" value="1"/>
</dbReference>
<feature type="signal peptide" evidence="4">
    <location>
        <begin position="1"/>
        <end position="20"/>
    </location>
</feature>
<comment type="caution">
    <text evidence="5">The sequence shown here is derived from an EMBL/GenBank/DDBJ whole genome shotgun (WGS) entry which is preliminary data.</text>
</comment>
<evidence type="ECO:0000256" key="1">
    <source>
        <dbReference type="ARBA" id="ARBA00008520"/>
    </source>
</evidence>
<reference evidence="5" key="1">
    <citation type="submission" date="2020-11" db="EMBL/GenBank/DDBJ databases">
        <title>Isolation and identification of active actinomycetes.</title>
        <authorList>
            <person name="Yu B."/>
        </authorList>
    </citation>
    <scope>NUCLEOTIDE SEQUENCE</scope>
    <source>
        <strain evidence="5">NEAU-YB345</strain>
    </source>
</reference>
<proteinExistence type="inferred from homology"/>
<keyword evidence="3 4" id="KW-0732">Signal</keyword>
<evidence type="ECO:0000256" key="4">
    <source>
        <dbReference type="SAM" id="SignalP"/>
    </source>
</evidence>
<dbReference type="SUPFAM" id="SSF53850">
    <property type="entry name" value="Periplasmic binding protein-like II"/>
    <property type="match status" value="1"/>
</dbReference>
<evidence type="ECO:0000256" key="3">
    <source>
        <dbReference type="ARBA" id="ARBA00022729"/>
    </source>
</evidence>
<feature type="chain" id="PRO_5039020010" evidence="4">
    <location>
        <begin position="21"/>
        <end position="429"/>
    </location>
</feature>
<comment type="similarity">
    <text evidence="1">Belongs to the bacterial solute-binding protein 1 family.</text>
</comment>
<evidence type="ECO:0000313" key="5">
    <source>
        <dbReference type="EMBL" id="MBF9070199.1"/>
    </source>
</evidence>
<gene>
    <name evidence="5" type="ORF">I2501_19420</name>
</gene>
<dbReference type="GO" id="GO:1901982">
    <property type="term" value="F:maltose binding"/>
    <property type="evidence" value="ECO:0007669"/>
    <property type="project" value="TreeGrafter"/>
</dbReference>
<dbReference type="PANTHER" id="PTHR30061:SF50">
    <property type="entry name" value="MALTOSE_MALTODEXTRIN-BINDING PERIPLASMIC PROTEIN"/>
    <property type="match status" value="1"/>
</dbReference>
<dbReference type="GO" id="GO:0015768">
    <property type="term" value="P:maltose transport"/>
    <property type="evidence" value="ECO:0007669"/>
    <property type="project" value="TreeGrafter"/>
</dbReference>
<dbReference type="PROSITE" id="PS51257">
    <property type="entry name" value="PROKAR_LIPOPROTEIN"/>
    <property type="match status" value="1"/>
</dbReference>
<dbReference type="InterPro" id="IPR006059">
    <property type="entry name" value="SBP"/>
</dbReference>
<keyword evidence="2" id="KW-0813">Transport</keyword>
<accession>A0A931B336</accession>
<dbReference type="RefSeq" id="WP_196195339.1">
    <property type="nucleotide sequence ID" value="NZ_JADPRT010000007.1"/>
</dbReference>
<dbReference type="GO" id="GO:0042956">
    <property type="term" value="P:maltodextrin transmembrane transport"/>
    <property type="evidence" value="ECO:0007669"/>
    <property type="project" value="TreeGrafter"/>
</dbReference>
<keyword evidence="6" id="KW-1185">Reference proteome</keyword>
<dbReference type="GO" id="GO:0055052">
    <property type="term" value="C:ATP-binding cassette (ABC) transporter complex, substrate-binding subunit-containing"/>
    <property type="evidence" value="ECO:0007669"/>
    <property type="project" value="TreeGrafter"/>
</dbReference>
<dbReference type="Pfam" id="PF01547">
    <property type="entry name" value="SBP_bac_1"/>
    <property type="match status" value="1"/>
</dbReference>